<organism evidence="1">
    <name type="scientific">Aureimonas frigidaquae</name>
    <dbReference type="NCBI Taxonomy" id="424757"/>
    <lineage>
        <taxon>Bacteria</taxon>
        <taxon>Pseudomonadati</taxon>
        <taxon>Pseudomonadota</taxon>
        <taxon>Alphaproteobacteria</taxon>
        <taxon>Hyphomicrobiales</taxon>
        <taxon>Aurantimonadaceae</taxon>
        <taxon>Aureimonas</taxon>
    </lineage>
</organism>
<protein>
    <submittedName>
        <fullName evidence="1">Uncharacterized protein</fullName>
    </submittedName>
</protein>
<reference evidence="1" key="1">
    <citation type="journal article" date="2015" name="Proc. Natl. Acad. Sci. U.S.A.">
        <title>Bacterial clade with the ribosomal RNA operon on a small plasmid rather than the chromosome.</title>
        <authorList>
            <person name="Anda M."/>
            <person name="Ohtsubo Y."/>
            <person name="Okubo T."/>
            <person name="Sugawara M."/>
            <person name="Nagata Y."/>
            <person name="Tsuda M."/>
            <person name="Minamisawa K."/>
            <person name="Mitsui H."/>
        </authorList>
    </citation>
    <scope>NUCLEOTIDE SEQUENCE</scope>
    <source>
        <strain evidence="1">JCM 14755</strain>
    </source>
</reference>
<evidence type="ECO:0000313" key="1">
    <source>
        <dbReference type="EMBL" id="BAT28805.1"/>
    </source>
</evidence>
<proteinExistence type="predicted"/>
<dbReference type="RefSeq" id="WP_157070272.1">
    <property type="nucleotide sequence ID" value="NZ_BBWR01000018.1"/>
</dbReference>
<name>A0A0P0Z4B1_9HYPH</name>
<dbReference type="AlphaFoldDB" id="A0A0P0Z4B1"/>
<dbReference type="OrthoDB" id="8383930at2"/>
<sequence>MNDPKSKCARAADSDRFLQVDGPSGKSFDVQNLKRSAKNGRFVLTRRSGEAISAVEGLTVSPRMATLVRDMDERGLSRAERRTHIIGLFRKK</sequence>
<accession>A0A0P0Z4B1</accession>
<dbReference type="EMBL" id="LC066377">
    <property type="protein sequence ID" value="BAT28805.1"/>
    <property type="molecule type" value="Genomic_DNA"/>
</dbReference>